<comment type="caution">
    <text evidence="3">The sequence shown here is derived from an EMBL/GenBank/DDBJ whole genome shotgun (WGS) entry which is preliminary data.</text>
</comment>
<keyword evidence="1" id="KW-0677">Repeat</keyword>
<dbReference type="EMBL" id="JAKJXP020000054">
    <property type="protein sequence ID" value="KAK7751091.1"/>
    <property type="molecule type" value="Genomic_DNA"/>
</dbReference>
<dbReference type="InterPro" id="IPR006597">
    <property type="entry name" value="Sel1-like"/>
</dbReference>
<proteinExistence type="predicted"/>
<keyword evidence="4" id="KW-1185">Reference proteome</keyword>
<feature type="compositionally biased region" description="Low complexity" evidence="2">
    <location>
        <begin position="377"/>
        <end position="392"/>
    </location>
</feature>
<dbReference type="Gene3D" id="1.25.40.10">
    <property type="entry name" value="Tetratricopeptide repeat domain"/>
    <property type="match status" value="2"/>
</dbReference>
<name>A0AAN9UNI1_9PEZI</name>
<dbReference type="AlphaFoldDB" id="A0AAN9UNI1"/>
<feature type="region of interest" description="Disordered" evidence="2">
    <location>
        <begin position="359"/>
        <end position="448"/>
    </location>
</feature>
<evidence type="ECO:0000313" key="3">
    <source>
        <dbReference type="EMBL" id="KAK7751091.1"/>
    </source>
</evidence>
<dbReference type="SMART" id="SM00671">
    <property type="entry name" value="SEL1"/>
    <property type="match status" value="7"/>
</dbReference>
<feature type="compositionally biased region" description="Low complexity" evidence="2">
    <location>
        <begin position="418"/>
        <end position="444"/>
    </location>
</feature>
<dbReference type="Pfam" id="PF08238">
    <property type="entry name" value="Sel1"/>
    <property type="match status" value="7"/>
</dbReference>
<feature type="region of interest" description="Disordered" evidence="2">
    <location>
        <begin position="793"/>
        <end position="828"/>
    </location>
</feature>
<protein>
    <submittedName>
        <fullName evidence="3">Uncharacterized protein</fullName>
    </submittedName>
</protein>
<dbReference type="Proteomes" id="UP001320420">
    <property type="component" value="Unassembled WGS sequence"/>
</dbReference>
<dbReference type="InterPro" id="IPR011990">
    <property type="entry name" value="TPR-like_helical_dom_sf"/>
</dbReference>
<gene>
    <name evidence="3" type="ORF">SLS62_006920</name>
</gene>
<evidence type="ECO:0000256" key="1">
    <source>
        <dbReference type="ARBA" id="ARBA00022737"/>
    </source>
</evidence>
<dbReference type="SUPFAM" id="SSF81901">
    <property type="entry name" value="HCP-like"/>
    <property type="match status" value="1"/>
</dbReference>
<dbReference type="PANTHER" id="PTHR46430:SF3">
    <property type="entry name" value="ACTIVATOR OF C KINASE PROTEIN 1"/>
    <property type="match status" value="1"/>
</dbReference>
<dbReference type="PANTHER" id="PTHR46430">
    <property type="entry name" value="PROTEIN SKT5-RELATED"/>
    <property type="match status" value="1"/>
</dbReference>
<evidence type="ECO:0000313" key="4">
    <source>
        <dbReference type="Proteomes" id="UP001320420"/>
    </source>
</evidence>
<sequence>MAYNGGGYPGQRPYPGPQHAPRRGGGPGPGYAPPRQQQYEPYGDEYNSYEYDQYDGGYAQQDFGSPPQEMSYDQDISDRMGGMDINGGRRPPMPHQSPGTARGPRPSMDEYGRPSMDSQRGGVRGPQPHGYPDQRRGPPPQDQGYGYQNEGYDGPMSPERNGFGPPPRSMTMPNNDSPMGMYDGGFPSRMASAPSGSPRHPPRPSTAQGGRVPPQRAYLEQGPPLVPQPEPAWDQEPARGQYGEFYDTYYDEQRASGEQYPPPNHAPNNIPDFDAIPSHGPRASFDQHMRPGPAHQASVPQPGPVMPGMPQPGPARFPEVSRAKSQPNLREPQTAIFEMAPDMPVIPPGGFQAYNGQAVDHGLPNNPAPIRPGLPAGPGSYSSGTPGSGHPTPIRPGLMQNSMVSVNDKPAPVRNYNGGTPPAAAAGALGRPQAPPQTGAPAPTNKQPPVTVEELERLRAVIKNNPNDQASALLLAKKLVEAADVLVPRLPDPKARARSRERYVMDAHKILKKLVSAQNADAMFFMADCQGRGALGYEPDSKEAFTLYQSAAKLGHPAAAYRTAVCCEIGNDDGGGTRKDPTKAIQWYKRSATLGDTPAMYKMGMILLKGLLGQEKNKREAIGWLKRAAERADAENPHALHELALLYESAGPNDPVLRDEGYALQLFQQAAELGYKFSQFRLGCVYEFGLLGCPIDPRASILWYSRAAQQEEHQGELALSGWYLTGADGVLQQSDTEAYLWARKAAQAGLAKAEYAMGYYTEVGIGVPANLEDAKRWYWRAAAQDFPQARERLEDLKRSGRTAPRQRERISRSTMTRNKQQEGECSVM</sequence>
<feature type="region of interest" description="Disordered" evidence="2">
    <location>
        <begin position="1"/>
        <end position="237"/>
    </location>
</feature>
<dbReference type="InterPro" id="IPR051726">
    <property type="entry name" value="Chitin_Synth_Reg"/>
</dbReference>
<evidence type="ECO:0000256" key="2">
    <source>
        <dbReference type="SAM" id="MobiDB-lite"/>
    </source>
</evidence>
<feature type="compositionally biased region" description="Pro residues" evidence="2">
    <location>
        <begin position="301"/>
        <end position="315"/>
    </location>
</feature>
<accession>A0AAN9UNI1</accession>
<organism evidence="3 4">
    <name type="scientific">Diatrype stigma</name>
    <dbReference type="NCBI Taxonomy" id="117547"/>
    <lineage>
        <taxon>Eukaryota</taxon>
        <taxon>Fungi</taxon>
        <taxon>Dikarya</taxon>
        <taxon>Ascomycota</taxon>
        <taxon>Pezizomycotina</taxon>
        <taxon>Sordariomycetes</taxon>
        <taxon>Xylariomycetidae</taxon>
        <taxon>Xylariales</taxon>
        <taxon>Diatrypaceae</taxon>
        <taxon>Diatrype</taxon>
    </lineage>
</organism>
<feature type="region of interest" description="Disordered" evidence="2">
    <location>
        <begin position="255"/>
        <end position="328"/>
    </location>
</feature>
<reference evidence="3 4" key="1">
    <citation type="submission" date="2024-02" db="EMBL/GenBank/DDBJ databases">
        <title>De novo assembly and annotation of 12 fungi associated with fruit tree decline syndrome in Ontario, Canada.</title>
        <authorList>
            <person name="Sulman M."/>
            <person name="Ellouze W."/>
            <person name="Ilyukhin E."/>
        </authorList>
    </citation>
    <scope>NUCLEOTIDE SEQUENCE [LARGE SCALE GENOMIC DNA]</scope>
    <source>
        <strain evidence="3 4">M11/M66-122</strain>
    </source>
</reference>